<proteinExistence type="predicted"/>
<sequence length="167" mass="18579">MAVTVSKIKANIKQGSVETREKPQQLLNHELQSTLIAVASSLPKSAVRKQRLVEWRIAGGGFQFLAMIEGRGNDRVNRQGLHGSATLGIESLSVCRYQLLHLLKVCLSIHEPVEERRSLVDFIRNLCGEKSVTSIQRRFFNDSRGIDLVKQLGVQESSNVDASVLTK</sequence>
<name>A0A915DFE7_9BILA</name>
<keyword evidence="1" id="KW-1185">Reference proteome</keyword>
<dbReference type="Proteomes" id="UP000887574">
    <property type="component" value="Unplaced"/>
</dbReference>
<dbReference type="AlphaFoldDB" id="A0A915DFE7"/>
<dbReference type="WBParaSite" id="jg18873">
    <property type="protein sequence ID" value="jg18873"/>
    <property type="gene ID" value="jg18873"/>
</dbReference>
<accession>A0A915DFE7</accession>
<evidence type="ECO:0000313" key="2">
    <source>
        <dbReference type="WBParaSite" id="jg18873"/>
    </source>
</evidence>
<organism evidence="1 2">
    <name type="scientific">Ditylenchus dipsaci</name>
    <dbReference type="NCBI Taxonomy" id="166011"/>
    <lineage>
        <taxon>Eukaryota</taxon>
        <taxon>Metazoa</taxon>
        <taxon>Ecdysozoa</taxon>
        <taxon>Nematoda</taxon>
        <taxon>Chromadorea</taxon>
        <taxon>Rhabditida</taxon>
        <taxon>Tylenchina</taxon>
        <taxon>Tylenchomorpha</taxon>
        <taxon>Sphaerularioidea</taxon>
        <taxon>Anguinidae</taxon>
        <taxon>Anguininae</taxon>
        <taxon>Ditylenchus</taxon>
    </lineage>
</organism>
<evidence type="ECO:0000313" key="1">
    <source>
        <dbReference type="Proteomes" id="UP000887574"/>
    </source>
</evidence>
<protein>
    <submittedName>
        <fullName evidence="2">Uncharacterized protein</fullName>
    </submittedName>
</protein>
<reference evidence="2" key="1">
    <citation type="submission" date="2022-11" db="UniProtKB">
        <authorList>
            <consortium name="WormBaseParasite"/>
        </authorList>
    </citation>
    <scope>IDENTIFICATION</scope>
</reference>